<feature type="compositionally biased region" description="Basic and acidic residues" evidence="5">
    <location>
        <begin position="882"/>
        <end position="893"/>
    </location>
</feature>
<feature type="compositionally biased region" description="Polar residues" evidence="5">
    <location>
        <begin position="24"/>
        <end position="34"/>
    </location>
</feature>
<evidence type="ECO:0000256" key="2">
    <source>
        <dbReference type="ARBA" id="ARBA00023125"/>
    </source>
</evidence>
<dbReference type="InterPro" id="IPR036864">
    <property type="entry name" value="Zn2-C6_fun-type_DNA-bd_sf"/>
</dbReference>
<dbReference type="CDD" id="cd12148">
    <property type="entry name" value="fungal_TF_MHR"/>
    <property type="match status" value="1"/>
</dbReference>
<dbReference type="PROSITE" id="PS00463">
    <property type="entry name" value="ZN2_CY6_FUNGAL_1"/>
    <property type="match status" value="1"/>
</dbReference>
<dbReference type="Gene3D" id="4.10.240.10">
    <property type="entry name" value="Zn(2)-C6 fungal-type DNA-binding domain"/>
    <property type="match status" value="1"/>
</dbReference>
<comment type="caution">
    <text evidence="7">The sequence shown here is derived from an EMBL/GenBank/DDBJ whole genome shotgun (WGS) entry which is preliminary data.</text>
</comment>
<feature type="region of interest" description="Disordered" evidence="5">
    <location>
        <begin position="1"/>
        <end position="195"/>
    </location>
</feature>
<protein>
    <submittedName>
        <fullName evidence="7">Putative C6 transcription factor</fullName>
    </submittedName>
</protein>
<feature type="compositionally biased region" description="Low complexity" evidence="5">
    <location>
        <begin position="11"/>
        <end position="23"/>
    </location>
</feature>
<dbReference type="CDD" id="cd00067">
    <property type="entry name" value="GAL4"/>
    <property type="match status" value="1"/>
</dbReference>
<dbReference type="GO" id="GO:0003677">
    <property type="term" value="F:DNA binding"/>
    <property type="evidence" value="ECO:0007669"/>
    <property type="project" value="UniProtKB-KW"/>
</dbReference>
<sequence length="1053" mass="116061">MASAADPSIPPNNGGHPNNNSNGLYSESSKSLSPQPHHRRGYQACDPCRKRKVKCDLGSVDNPRPPPCVRCRRESKRCEFSATRRKRKASEGGSDEVDGPLRRDKRMMVGESYNDTPGNGNASPYTQAAGSTSFENGRASSRPSWSESSPSATTQMGRPAPTTQYATNSSAPSPQFQDIRLPRPPAYPLNGRGQSYTLESGQHMMNRTAAELLSPTISNSHDALHLLSEAAGRTEDLNRQSLENRYAARQAAAASYTSPVSPMAQTGTPRSGPQPYSTLPRPEALGRYYRGQASGPAEPHLVDNRAQSANSVDTQDPGYLDAVKAWSRLRFVRAGWLTVDEAMAYVAYYYEHMAPLSPIVLPDFSPPSTHRTLLTEEPVLAVTILTAASRHMKPKGDGAFTRAFYIHDRLWSYLRGMIERLFWGQEKFGGNSVGFSKPRSVDLGPLPGKVNLKGHLRSLGTVEALLLLTDWHPRNLHFPPGDDENTLLDMDAHVSLTRSDKDIDNDADQTSNKNSSGGAEGRLAFQKWLEPAWRSDRMSWMLLSTAQALAFELGVFDQKNSSNANESPAEQMRKRRVRRLILVYVTQSSGRLGIPSMLPLPQWSHDIEPSLGDPKSGDVLIDRMQDCWIRISKVMYMSNQLLFASKEQTSELIRSGRYREQIDEFLPSLREFRRNLDSINLCPQMRHILTIEYEYTRLYVNCLALQAVVDRWTTMSNEAASAQAQSERPGSGPSPSGTASLRVLMELYRVNEPYIQEVVDASRKILQTVLEGLVPGDHLKHCPVRTYFRILSGMIFILKTFTLGATEDDVRVSLELQDKTVEALRTCVVDDVHLSHTIARLLELLTTNIRTRFLRFAPMDRSGEGETQDRGSAPVSTPQSPRPRDSTQARRDVAGSQWQSSHSGAQNLGYSVDGSNNATPTVTNGHDPLANIPAQPINSSNLNVSFMPPPPSVYYNYYDPNATPPSAGLEDSNPPSQAINEGATSSGALPDWFALPLDQFFNSSTAGVDQGLGGTGPMVGEFDMLEVLLNEQYDKSAEGVDTAGGNGLPSQFL</sequence>
<dbReference type="STRING" id="264951.A0A443I7P9"/>
<gene>
    <name evidence="7" type="ORF">C8Q69DRAFT_48475</name>
</gene>
<dbReference type="FunFam" id="4.10.240.10:FF:000012">
    <property type="entry name" value="C6 transcription factor"/>
    <property type="match status" value="1"/>
</dbReference>
<dbReference type="AlphaFoldDB" id="A0A443I7P9"/>
<keyword evidence="3" id="KW-0804">Transcription</keyword>
<feature type="domain" description="Zn(2)-C6 fungal-type" evidence="6">
    <location>
        <begin position="44"/>
        <end position="80"/>
    </location>
</feature>
<feature type="compositionally biased region" description="Polar residues" evidence="5">
    <location>
        <begin position="508"/>
        <end position="517"/>
    </location>
</feature>
<feature type="compositionally biased region" description="Polar residues" evidence="5">
    <location>
        <begin position="113"/>
        <end position="135"/>
    </location>
</feature>
<dbReference type="GO" id="GO:0000981">
    <property type="term" value="F:DNA-binding transcription factor activity, RNA polymerase II-specific"/>
    <property type="evidence" value="ECO:0007669"/>
    <property type="project" value="InterPro"/>
</dbReference>
<evidence type="ECO:0000256" key="5">
    <source>
        <dbReference type="SAM" id="MobiDB-lite"/>
    </source>
</evidence>
<dbReference type="GeneID" id="39601060"/>
<dbReference type="InterPro" id="IPR001138">
    <property type="entry name" value="Zn2Cys6_DnaBD"/>
</dbReference>
<dbReference type="SUPFAM" id="SSF57701">
    <property type="entry name" value="Zn2/Cys6 DNA-binding domain"/>
    <property type="match status" value="1"/>
</dbReference>
<dbReference type="Proteomes" id="UP000283841">
    <property type="component" value="Unassembled WGS sequence"/>
</dbReference>
<evidence type="ECO:0000313" key="8">
    <source>
        <dbReference type="Proteomes" id="UP000283841"/>
    </source>
</evidence>
<dbReference type="PANTHER" id="PTHR31644:SF2">
    <property type="entry name" value="TRANSCRIPTIONAL ACTIVATOR ARO80-RELATED"/>
    <property type="match status" value="1"/>
</dbReference>
<dbReference type="GO" id="GO:0005634">
    <property type="term" value="C:nucleus"/>
    <property type="evidence" value="ECO:0007669"/>
    <property type="project" value="TreeGrafter"/>
</dbReference>
<feature type="region of interest" description="Disordered" evidence="5">
    <location>
        <begin position="499"/>
        <end position="519"/>
    </location>
</feature>
<feature type="region of interest" description="Disordered" evidence="5">
    <location>
        <begin position="860"/>
        <end position="934"/>
    </location>
</feature>
<dbReference type="VEuPathDB" id="FungiDB:C8Q69DRAFT_48475"/>
<evidence type="ECO:0000259" key="6">
    <source>
        <dbReference type="PROSITE" id="PS50048"/>
    </source>
</evidence>
<dbReference type="InterPro" id="IPR052780">
    <property type="entry name" value="AAA_Catabolism_Regulators"/>
</dbReference>
<feature type="region of interest" description="Disordered" evidence="5">
    <location>
        <begin position="964"/>
        <end position="985"/>
    </location>
</feature>
<dbReference type="GO" id="GO:0008270">
    <property type="term" value="F:zinc ion binding"/>
    <property type="evidence" value="ECO:0007669"/>
    <property type="project" value="InterPro"/>
</dbReference>
<keyword evidence="4" id="KW-0539">Nucleus</keyword>
<keyword evidence="8" id="KW-1185">Reference proteome</keyword>
<organism evidence="7 8">
    <name type="scientific">Byssochlamys spectabilis</name>
    <name type="common">Paecilomyces variotii</name>
    <dbReference type="NCBI Taxonomy" id="264951"/>
    <lineage>
        <taxon>Eukaryota</taxon>
        <taxon>Fungi</taxon>
        <taxon>Dikarya</taxon>
        <taxon>Ascomycota</taxon>
        <taxon>Pezizomycotina</taxon>
        <taxon>Eurotiomycetes</taxon>
        <taxon>Eurotiomycetidae</taxon>
        <taxon>Eurotiales</taxon>
        <taxon>Thermoascaceae</taxon>
        <taxon>Paecilomyces</taxon>
    </lineage>
</organism>
<proteinExistence type="predicted"/>
<dbReference type="RefSeq" id="XP_028489769.1">
    <property type="nucleotide sequence ID" value="XM_028631783.1"/>
</dbReference>
<evidence type="ECO:0000256" key="4">
    <source>
        <dbReference type="ARBA" id="ARBA00023242"/>
    </source>
</evidence>
<feature type="compositionally biased region" description="Polar residues" evidence="5">
    <location>
        <begin position="896"/>
        <end position="924"/>
    </location>
</feature>
<feature type="region of interest" description="Disordered" evidence="5">
    <location>
        <begin position="253"/>
        <end position="276"/>
    </location>
</feature>
<feature type="compositionally biased region" description="Polar residues" evidence="5">
    <location>
        <begin position="153"/>
        <end position="176"/>
    </location>
</feature>
<feature type="compositionally biased region" description="Low complexity" evidence="5">
    <location>
        <begin position="138"/>
        <end position="152"/>
    </location>
</feature>
<feature type="compositionally biased region" description="Polar residues" evidence="5">
    <location>
        <begin position="255"/>
        <end position="276"/>
    </location>
</feature>
<accession>A0A443I7P9</accession>
<dbReference type="PANTHER" id="PTHR31644">
    <property type="entry name" value="TRANSCRIPTIONAL ACTIVATOR ARO80-RELATED"/>
    <property type="match status" value="1"/>
</dbReference>
<feature type="compositionally biased region" description="Basic and acidic residues" evidence="5">
    <location>
        <begin position="99"/>
        <end position="108"/>
    </location>
</feature>
<dbReference type="PROSITE" id="PS50048">
    <property type="entry name" value="ZN2_CY6_FUNGAL_2"/>
    <property type="match status" value="1"/>
</dbReference>
<dbReference type="GO" id="GO:0009074">
    <property type="term" value="P:aromatic amino acid family catabolic process"/>
    <property type="evidence" value="ECO:0007669"/>
    <property type="project" value="TreeGrafter"/>
</dbReference>
<keyword evidence="1" id="KW-0805">Transcription regulation</keyword>
<name>A0A443I7P9_BYSSP</name>
<feature type="compositionally biased region" description="Polar residues" evidence="5">
    <location>
        <begin position="973"/>
        <end position="985"/>
    </location>
</feature>
<dbReference type="GO" id="GO:0045944">
    <property type="term" value="P:positive regulation of transcription by RNA polymerase II"/>
    <property type="evidence" value="ECO:0007669"/>
    <property type="project" value="TreeGrafter"/>
</dbReference>
<dbReference type="EMBL" id="RCNU01000001">
    <property type="protein sequence ID" value="RWR00125.1"/>
    <property type="molecule type" value="Genomic_DNA"/>
</dbReference>
<dbReference type="Pfam" id="PF00172">
    <property type="entry name" value="Zn_clus"/>
    <property type="match status" value="1"/>
</dbReference>
<dbReference type="SMART" id="SM00066">
    <property type="entry name" value="GAL4"/>
    <property type="match status" value="1"/>
</dbReference>
<reference evidence="7 8" key="1">
    <citation type="journal article" date="2018" name="Front. Microbiol.">
        <title>Genomic and genetic insights into a cosmopolitan fungus, Paecilomyces variotii (Eurotiales).</title>
        <authorList>
            <person name="Urquhart A.S."/>
            <person name="Mondo S.J."/>
            <person name="Makela M.R."/>
            <person name="Hane J.K."/>
            <person name="Wiebenga A."/>
            <person name="He G."/>
            <person name="Mihaltcheva S."/>
            <person name="Pangilinan J."/>
            <person name="Lipzen A."/>
            <person name="Barry K."/>
            <person name="de Vries R.P."/>
            <person name="Grigoriev I.V."/>
            <person name="Idnurm A."/>
        </authorList>
    </citation>
    <scope>NUCLEOTIDE SEQUENCE [LARGE SCALE GENOMIC DNA]</scope>
    <source>
        <strain evidence="7 8">CBS 101075</strain>
    </source>
</reference>
<evidence type="ECO:0000256" key="3">
    <source>
        <dbReference type="ARBA" id="ARBA00023163"/>
    </source>
</evidence>
<evidence type="ECO:0000313" key="7">
    <source>
        <dbReference type="EMBL" id="RWR00125.1"/>
    </source>
</evidence>
<evidence type="ECO:0000256" key="1">
    <source>
        <dbReference type="ARBA" id="ARBA00023015"/>
    </source>
</evidence>
<keyword evidence="2" id="KW-0238">DNA-binding</keyword>